<proteinExistence type="predicted"/>
<organism evidence="1 2">
    <name type="scientific">Ambrosiozyma monospora</name>
    <name type="common">Yeast</name>
    <name type="synonym">Endomycopsis monosporus</name>
    <dbReference type="NCBI Taxonomy" id="43982"/>
    <lineage>
        <taxon>Eukaryota</taxon>
        <taxon>Fungi</taxon>
        <taxon>Dikarya</taxon>
        <taxon>Ascomycota</taxon>
        <taxon>Saccharomycotina</taxon>
        <taxon>Pichiomycetes</taxon>
        <taxon>Pichiales</taxon>
        <taxon>Pichiaceae</taxon>
        <taxon>Ambrosiozyma</taxon>
    </lineage>
</organism>
<protein>
    <submittedName>
        <fullName evidence="1">Unnamed protein product</fullName>
    </submittedName>
</protein>
<sequence length="598" mass="66097">MKARNSDLNDENDQLHQKVQTLNIEVDTLQSGQLQQSETIKDIAALNEAANDTFDFEDSMLLKPSEQEIKALQDSDKVLEAETLKSNLDHAYSTITKLRHALGKSRRQVEELASAQEFGAPPPVGSSAGPHSPSPRKLFTRKKMTLDTSFGISPSKRQSKTLSYIDTTDSSMTGDADWENFEGIGDVSAMSGISGVELNKSRSLTKTTGLSMSALVKSDDEYMSAKEFGSTADLGFNGSASGSTNNLSTVDSALSGPASSYNISKPLKSPASVPHLLSDELQDIESLDDRDLTLEEVELFAKNNNYKLITQEEYEDLKAIPPPTPTPTQLHHTKSATTPTTSRGLDTVSSPTMSDKDSFIQAASLGVIAMPNSSQHTLATLEQLNAKCAEFNMIPIKDEEYNRLVKFANYEEIDEEELQSKLGNFNLTLLPTPELTDLKNDLKNKDDEIVVLTDQFKDIEVLKMRVGDFGYIGVPEEEYYDLTSKHAELEKTLAARNEEHNELKDKFSGKTKELAVLADSLFKKDTDLESRNKELTQLNESAADQDKKLTERQQKIEELNVVVSEKEKEVVELNEAISAKDLMNLISTLLPSLLHCLV</sequence>
<comment type="caution">
    <text evidence="1">The sequence shown here is derived from an EMBL/GenBank/DDBJ whole genome shotgun (WGS) entry which is preliminary data.</text>
</comment>
<dbReference type="Proteomes" id="UP001165064">
    <property type="component" value="Unassembled WGS sequence"/>
</dbReference>
<accession>A0ACB5TAD5</accession>
<evidence type="ECO:0000313" key="1">
    <source>
        <dbReference type="EMBL" id="GME84300.1"/>
    </source>
</evidence>
<gene>
    <name evidence="1" type="ORF">Amon02_000674200</name>
</gene>
<keyword evidence="2" id="KW-1185">Reference proteome</keyword>
<reference evidence="1" key="1">
    <citation type="submission" date="2023-04" db="EMBL/GenBank/DDBJ databases">
        <title>Ambrosiozyma monospora NBRC 10751.</title>
        <authorList>
            <person name="Ichikawa N."/>
            <person name="Sato H."/>
            <person name="Tonouchi N."/>
        </authorList>
    </citation>
    <scope>NUCLEOTIDE SEQUENCE</scope>
    <source>
        <strain evidence="1">NBRC 10751</strain>
    </source>
</reference>
<dbReference type="EMBL" id="BSXS01005389">
    <property type="protein sequence ID" value="GME84300.1"/>
    <property type="molecule type" value="Genomic_DNA"/>
</dbReference>
<name>A0ACB5TAD5_AMBMO</name>
<evidence type="ECO:0000313" key="2">
    <source>
        <dbReference type="Proteomes" id="UP001165064"/>
    </source>
</evidence>